<dbReference type="SMART" id="SM01117">
    <property type="entry name" value="Cyt-b5"/>
    <property type="match status" value="1"/>
</dbReference>
<dbReference type="InterPro" id="IPR018506">
    <property type="entry name" value="Cyt_B5_heme-BS"/>
</dbReference>
<comment type="caution">
    <text evidence="7">The sequence shown here is derived from an EMBL/GenBank/DDBJ whole genome shotgun (WGS) entry which is preliminary data.</text>
</comment>
<gene>
    <name evidence="7" type="ORF">IF1G_03535</name>
</gene>
<proteinExistence type="inferred from homology"/>
<keyword evidence="2 5" id="KW-0479">Metal-binding</keyword>
<dbReference type="PROSITE" id="PS00191">
    <property type="entry name" value="CYTOCHROME_B5_1"/>
    <property type="match status" value="1"/>
</dbReference>
<accession>A0A545V7V7</accession>
<feature type="transmembrane region" description="Helical" evidence="5">
    <location>
        <begin position="117"/>
        <end position="137"/>
    </location>
</feature>
<comment type="similarity">
    <text evidence="4 5">Belongs to the cytochrome b5 family.</text>
</comment>
<dbReference type="InterPro" id="IPR001199">
    <property type="entry name" value="Cyt_B5-like_heme/steroid-bd"/>
</dbReference>
<evidence type="ECO:0000256" key="2">
    <source>
        <dbReference type="ARBA" id="ARBA00022723"/>
    </source>
</evidence>
<keyword evidence="8" id="KW-1185">Reference proteome</keyword>
<dbReference type="GO" id="GO:0016020">
    <property type="term" value="C:membrane"/>
    <property type="evidence" value="ECO:0007669"/>
    <property type="project" value="TreeGrafter"/>
</dbReference>
<dbReference type="EMBL" id="SPUK01000004">
    <property type="protein sequence ID" value="TQV97792.1"/>
    <property type="molecule type" value="Genomic_DNA"/>
</dbReference>
<keyword evidence="3 5" id="KW-0408">Iron</keyword>
<evidence type="ECO:0000256" key="3">
    <source>
        <dbReference type="ARBA" id="ARBA00023004"/>
    </source>
</evidence>
<comment type="caution">
    <text evidence="5">Lacks conserved residue(s) required for the propagation of feature annotation.</text>
</comment>
<evidence type="ECO:0000256" key="5">
    <source>
        <dbReference type="RuleBase" id="RU362121"/>
    </source>
</evidence>
<dbReference type="Proteomes" id="UP000315783">
    <property type="component" value="Unassembled WGS sequence"/>
</dbReference>
<dbReference type="Pfam" id="PF00173">
    <property type="entry name" value="Cyt-b5"/>
    <property type="match status" value="1"/>
</dbReference>
<dbReference type="AlphaFoldDB" id="A0A545V7V7"/>
<keyword evidence="5" id="KW-0812">Transmembrane</keyword>
<keyword evidence="5" id="KW-1133">Transmembrane helix</keyword>
<evidence type="ECO:0000313" key="8">
    <source>
        <dbReference type="Proteomes" id="UP000315783"/>
    </source>
</evidence>
<evidence type="ECO:0000313" key="7">
    <source>
        <dbReference type="EMBL" id="TQV97792.1"/>
    </source>
</evidence>
<dbReference type="PANTHER" id="PTHR19359:SF14">
    <property type="entry name" value="CYTOCHROME B5 A"/>
    <property type="match status" value="1"/>
</dbReference>
<feature type="transmembrane region" description="Helical" evidence="5">
    <location>
        <begin position="149"/>
        <end position="169"/>
    </location>
</feature>
<evidence type="ECO:0000256" key="4">
    <source>
        <dbReference type="ARBA" id="ARBA00038168"/>
    </source>
</evidence>
<dbReference type="Gene3D" id="3.10.120.10">
    <property type="entry name" value="Cytochrome b5-like heme/steroid binding domain"/>
    <property type="match status" value="1"/>
</dbReference>
<reference evidence="7 8" key="1">
    <citation type="journal article" date="2019" name="Appl. Microbiol. Biotechnol.">
        <title>Genome sequence of Isaria javanica and comparative genome analysis insights into family S53 peptidase evolution in fungal entomopathogens.</title>
        <authorList>
            <person name="Lin R."/>
            <person name="Zhang X."/>
            <person name="Xin B."/>
            <person name="Zou M."/>
            <person name="Gao Y."/>
            <person name="Qin F."/>
            <person name="Hu Q."/>
            <person name="Xie B."/>
            <person name="Cheng X."/>
        </authorList>
    </citation>
    <scope>NUCLEOTIDE SEQUENCE [LARGE SCALE GENOMIC DNA]</scope>
    <source>
        <strain evidence="7 8">IJ1G</strain>
    </source>
</reference>
<organism evidence="7 8">
    <name type="scientific">Cordyceps javanica</name>
    <dbReference type="NCBI Taxonomy" id="43265"/>
    <lineage>
        <taxon>Eukaryota</taxon>
        <taxon>Fungi</taxon>
        <taxon>Dikarya</taxon>
        <taxon>Ascomycota</taxon>
        <taxon>Pezizomycotina</taxon>
        <taxon>Sordariomycetes</taxon>
        <taxon>Hypocreomycetidae</taxon>
        <taxon>Hypocreales</taxon>
        <taxon>Cordycipitaceae</taxon>
        <taxon>Cordyceps</taxon>
    </lineage>
</organism>
<name>A0A545V7V7_9HYPO</name>
<feature type="domain" description="Cytochrome b5 heme-binding" evidence="6">
    <location>
        <begin position="2"/>
        <end position="78"/>
    </location>
</feature>
<evidence type="ECO:0000259" key="6">
    <source>
        <dbReference type="PROSITE" id="PS50255"/>
    </source>
</evidence>
<dbReference type="PANTHER" id="PTHR19359">
    <property type="entry name" value="CYTOCHROME B5"/>
    <property type="match status" value="1"/>
</dbReference>
<sequence length="194" mass="21139">MIRNYTLAQIAEANTPEKAWIVIHGRVYNVSSYLDDHPGGRDVLLELAGSDATSDFDFVGHSKSAAKAMAEFQVGAVAGYTAAPERASRQQVIVSATEPQKLGSAVTPFFQNSTVRALVVLVLLSAAALCCGLRTTYHLSEQLNGPFSLQSVSVNLVMLLLLSGGALVFGMRSYWHSLFHYRGVFEYPPHYIFP</sequence>
<dbReference type="GO" id="GO:0020037">
    <property type="term" value="F:heme binding"/>
    <property type="evidence" value="ECO:0007669"/>
    <property type="project" value="UniProtKB-UniRule"/>
</dbReference>
<dbReference type="PRINTS" id="PR00363">
    <property type="entry name" value="CYTOCHROMEB5"/>
</dbReference>
<dbReference type="OrthoDB" id="260519at2759"/>
<dbReference type="InterPro" id="IPR036400">
    <property type="entry name" value="Cyt_B5-like_heme/steroid_sf"/>
</dbReference>
<dbReference type="InterPro" id="IPR050668">
    <property type="entry name" value="Cytochrome_b5"/>
</dbReference>
<dbReference type="GO" id="GO:0046872">
    <property type="term" value="F:metal ion binding"/>
    <property type="evidence" value="ECO:0007669"/>
    <property type="project" value="UniProtKB-UniRule"/>
</dbReference>
<dbReference type="SUPFAM" id="SSF55856">
    <property type="entry name" value="Cytochrome b5-like heme/steroid binding domain"/>
    <property type="match status" value="1"/>
</dbReference>
<protein>
    <submittedName>
        <fullName evidence="7">Cytochrome b5</fullName>
    </submittedName>
</protein>
<dbReference type="PROSITE" id="PS50255">
    <property type="entry name" value="CYTOCHROME_B5_2"/>
    <property type="match status" value="1"/>
</dbReference>
<keyword evidence="5" id="KW-0472">Membrane</keyword>
<evidence type="ECO:0000256" key="1">
    <source>
        <dbReference type="ARBA" id="ARBA00022617"/>
    </source>
</evidence>
<dbReference type="STRING" id="43265.A0A545V7V7"/>
<keyword evidence="1 5" id="KW-0349">Heme</keyword>